<dbReference type="Gene3D" id="1.10.10.10">
    <property type="entry name" value="Winged helix-like DNA-binding domain superfamily/Winged helix DNA-binding domain"/>
    <property type="match status" value="1"/>
</dbReference>
<dbReference type="InterPro" id="IPR000838">
    <property type="entry name" value="RNA_pol_sigma70_ECF_CS"/>
</dbReference>
<dbReference type="InterPro" id="IPR039425">
    <property type="entry name" value="RNA_pol_sigma-70-like"/>
</dbReference>
<evidence type="ECO:0000256" key="2">
    <source>
        <dbReference type="ARBA" id="ARBA00023015"/>
    </source>
</evidence>
<keyword evidence="3" id="KW-0731">Sigma factor</keyword>
<dbReference type="PROSITE" id="PS01063">
    <property type="entry name" value="SIGMA70_ECF"/>
    <property type="match status" value="1"/>
</dbReference>
<accession>A0A1J5RFF6</accession>
<dbReference type="NCBIfam" id="TIGR02937">
    <property type="entry name" value="sigma70-ECF"/>
    <property type="match status" value="1"/>
</dbReference>
<evidence type="ECO:0000313" key="8">
    <source>
        <dbReference type="EMBL" id="OIQ88363.1"/>
    </source>
</evidence>
<proteinExistence type="inferred from homology"/>
<evidence type="ECO:0000259" key="6">
    <source>
        <dbReference type="Pfam" id="PF04542"/>
    </source>
</evidence>
<protein>
    <submittedName>
        <fullName evidence="8">RNA polymerase sigma factor SigM</fullName>
    </submittedName>
</protein>
<dbReference type="GO" id="GO:0006352">
    <property type="term" value="P:DNA-templated transcription initiation"/>
    <property type="evidence" value="ECO:0007669"/>
    <property type="project" value="InterPro"/>
</dbReference>
<dbReference type="SUPFAM" id="SSF88946">
    <property type="entry name" value="Sigma2 domain of RNA polymerase sigma factors"/>
    <property type="match status" value="1"/>
</dbReference>
<evidence type="ECO:0000256" key="5">
    <source>
        <dbReference type="ARBA" id="ARBA00023163"/>
    </source>
</evidence>
<keyword evidence="4" id="KW-0238">DNA-binding</keyword>
<feature type="domain" description="RNA polymerase sigma-70 region 2" evidence="6">
    <location>
        <begin position="17"/>
        <end position="81"/>
    </location>
</feature>
<dbReference type="GO" id="GO:0003677">
    <property type="term" value="F:DNA binding"/>
    <property type="evidence" value="ECO:0007669"/>
    <property type="project" value="UniProtKB-KW"/>
</dbReference>
<comment type="similarity">
    <text evidence="1">Belongs to the sigma-70 factor family. ECF subfamily.</text>
</comment>
<dbReference type="PANTHER" id="PTHR43133">
    <property type="entry name" value="RNA POLYMERASE ECF-TYPE SIGMA FACTO"/>
    <property type="match status" value="1"/>
</dbReference>
<gene>
    <name evidence="8" type="primary">sigM_8</name>
    <name evidence="8" type="ORF">GALL_297620</name>
</gene>
<feature type="domain" description="RNA polymerase sigma factor 70 region 4 type 2" evidence="7">
    <location>
        <begin position="106"/>
        <end position="158"/>
    </location>
</feature>
<dbReference type="AlphaFoldDB" id="A0A1J5RFF6"/>
<dbReference type="PANTHER" id="PTHR43133:SF8">
    <property type="entry name" value="RNA POLYMERASE SIGMA FACTOR HI_1459-RELATED"/>
    <property type="match status" value="1"/>
</dbReference>
<dbReference type="EMBL" id="MLJW01000375">
    <property type="protein sequence ID" value="OIQ88363.1"/>
    <property type="molecule type" value="Genomic_DNA"/>
</dbReference>
<evidence type="ECO:0000256" key="4">
    <source>
        <dbReference type="ARBA" id="ARBA00023125"/>
    </source>
</evidence>
<organism evidence="8">
    <name type="scientific">mine drainage metagenome</name>
    <dbReference type="NCBI Taxonomy" id="410659"/>
    <lineage>
        <taxon>unclassified sequences</taxon>
        <taxon>metagenomes</taxon>
        <taxon>ecological metagenomes</taxon>
    </lineage>
</organism>
<dbReference type="InterPro" id="IPR007627">
    <property type="entry name" value="RNA_pol_sigma70_r2"/>
</dbReference>
<keyword evidence="5" id="KW-0804">Transcription</keyword>
<dbReference type="Gene3D" id="1.10.1740.10">
    <property type="match status" value="1"/>
</dbReference>
<dbReference type="InterPro" id="IPR013249">
    <property type="entry name" value="RNA_pol_sigma70_r4_t2"/>
</dbReference>
<sequence>MAEAPTSAFDCVLRAWREHESELRGFLARQTGDADAADDLLQDVFVKAMRQGQGFCVLDNSRAWLFQVARHAVVDAARAARPRAELSDELPAPAAPGRDAVDELDRCVARCLQTLDEVDRDIVQACDLDEQTVRVYAQSHGLSLAAAKSRLLRARQRLREALIAHCAVRFDGQGQVCCHVPAPRD</sequence>
<dbReference type="InterPro" id="IPR014284">
    <property type="entry name" value="RNA_pol_sigma-70_dom"/>
</dbReference>
<dbReference type="SUPFAM" id="SSF88659">
    <property type="entry name" value="Sigma3 and sigma4 domains of RNA polymerase sigma factors"/>
    <property type="match status" value="1"/>
</dbReference>
<evidence type="ECO:0000256" key="3">
    <source>
        <dbReference type="ARBA" id="ARBA00023082"/>
    </source>
</evidence>
<name>A0A1J5RFF6_9ZZZZ</name>
<dbReference type="Pfam" id="PF08281">
    <property type="entry name" value="Sigma70_r4_2"/>
    <property type="match status" value="1"/>
</dbReference>
<reference evidence="8" key="1">
    <citation type="submission" date="2016-10" db="EMBL/GenBank/DDBJ databases">
        <title>Sequence of Gallionella enrichment culture.</title>
        <authorList>
            <person name="Poehlein A."/>
            <person name="Muehling M."/>
            <person name="Daniel R."/>
        </authorList>
    </citation>
    <scope>NUCLEOTIDE SEQUENCE</scope>
</reference>
<dbReference type="InterPro" id="IPR013324">
    <property type="entry name" value="RNA_pol_sigma_r3/r4-like"/>
</dbReference>
<dbReference type="InterPro" id="IPR013325">
    <property type="entry name" value="RNA_pol_sigma_r2"/>
</dbReference>
<dbReference type="InterPro" id="IPR036388">
    <property type="entry name" value="WH-like_DNA-bd_sf"/>
</dbReference>
<dbReference type="Pfam" id="PF04542">
    <property type="entry name" value="Sigma70_r2"/>
    <property type="match status" value="1"/>
</dbReference>
<comment type="caution">
    <text evidence="8">The sequence shown here is derived from an EMBL/GenBank/DDBJ whole genome shotgun (WGS) entry which is preliminary data.</text>
</comment>
<evidence type="ECO:0000259" key="7">
    <source>
        <dbReference type="Pfam" id="PF08281"/>
    </source>
</evidence>
<keyword evidence="2" id="KW-0805">Transcription regulation</keyword>
<dbReference type="GO" id="GO:0016987">
    <property type="term" value="F:sigma factor activity"/>
    <property type="evidence" value="ECO:0007669"/>
    <property type="project" value="UniProtKB-KW"/>
</dbReference>
<evidence type="ECO:0000256" key="1">
    <source>
        <dbReference type="ARBA" id="ARBA00010641"/>
    </source>
</evidence>